<reference evidence="2 3" key="1">
    <citation type="submission" date="2019-08" db="EMBL/GenBank/DDBJ databases">
        <title>Selenomonas sp. mPRGC5 and Selenomonas sp. mPRGC8 isolated from ruminal fluid of dairy goat (Capra hircus).</title>
        <authorList>
            <person name="Poothong S."/>
            <person name="Nuengjamnong C."/>
            <person name="Tanasupawat S."/>
        </authorList>
    </citation>
    <scope>NUCLEOTIDE SEQUENCE [LARGE SCALE GENOMIC DNA]</scope>
    <source>
        <strain evidence="3">mPRGC8</strain>
    </source>
</reference>
<gene>
    <name evidence="2" type="ORF">FZ041_10130</name>
</gene>
<dbReference type="RefSeq" id="WP_149189464.1">
    <property type="nucleotide sequence ID" value="NZ_VTOZ01000021.1"/>
</dbReference>
<evidence type="ECO:0000313" key="2">
    <source>
        <dbReference type="EMBL" id="TYZ27853.1"/>
    </source>
</evidence>
<feature type="region of interest" description="Disordered" evidence="1">
    <location>
        <begin position="48"/>
        <end position="71"/>
    </location>
</feature>
<dbReference type="AlphaFoldDB" id="A0A5D6WIQ6"/>
<dbReference type="Proteomes" id="UP000322783">
    <property type="component" value="Unassembled WGS sequence"/>
</dbReference>
<keyword evidence="3" id="KW-1185">Reference proteome</keyword>
<comment type="caution">
    <text evidence="2">The sequence shown here is derived from an EMBL/GenBank/DDBJ whole genome shotgun (WGS) entry which is preliminary data.</text>
</comment>
<protein>
    <submittedName>
        <fullName evidence="2">Uncharacterized protein</fullName>
    </submittedName>
</protein>
<accession>A0A5D6WIQ6</accession>
<evidence type="ECO:0000313" key="3">
    <source>
        <dbReference type="Proteomes" id="UP000322783"/>
    </source>
</evidence>
<organism evidence="2 3">
    <name type="scientific">Selenomonas caprae</name>
    <dbReference type="NCBI Taxonomy" id="2606905"/>
    <lineage>
        <taxon>Bacteria</taxon>
        <taxon>Bacillati</taxon>
        <taxon>Bacillota</taxon>
        <taxon>Negativicutes</taxon>
        <taxon>Selenomonadales</taxon>
        <taxon>Selenomonadaceae</taxon>
        <taxon>Selenomonas</taxon>
    </lineage>
</organism>
<evidence type="ECO:0000256" key="1">
    <source>
        <dbReference type="SAM" id="MobiDB-lite"/>
    </source>
</evidence>
<sequence length="71" mass="7490">MADKKFANRKLSDQELEGVAGAANPLCLCFLADSSHYKLSDQELKGVAGGDLSPEHGSGRILGEGRAQECV</sequence>
<name>A0A5D6WIQ6_9FIRM</name>
<dbReference type="EMBL" id="VTOZ01000021">
    <property type="protein sequence ID" value="TYZ27853.1"/>
    <property type="molecule type" value="Genomic_DNA"/>
</dbReference>
<proteinExistence type="predicted"/>